<dbReference type="InterPro" id="IPR015943">
    <property type="entry name" value="WD40/YVTN_repeat-like_dom_sf"/>
</dbReference>
<dbReference type="CDD" id="cd00200">
    <property type="entry name" value="WD40"/>
    <property type="match status" value="1"/>
</dbReference>
<dbReference type="PROSITE" id="PS00678">
    <property type="entry name" value="WD_REPEATS_1"/>
    <property type="match status" value="1"/>
</dbReference>
<dbReference type="PANTHER" id="PTHR19857:SF8">
    <property type="entry name" value="ANGIO-ASSOCIATED MIGRATORY CELL PROTEIN"/>
    <property type="match status" value="1"/>
</dbReference>
<evidence type="ECO:0000256" key="4">
    <source>
        <dbReference type="SAM" id="MobiDB-lite"/>
    </source>
</evidence>
<dbReference type="InterPro" id="IPR051179">
    <property type="entry name" value="WD_repeat_multifunction"/>
</dbReference>
<dbReference type="OrthoDB" id="10261640at2759"/>
<sequence>MVRNQNNTPPSSINGDEIVGMDDDGMFFEEMEEVDVTEDMLEELDDQEEEDEEMEKPDDLAAVVFDKHDGSVFCCDLHPSGKYAATGGEDDKAYVWLTENGQSIMNCTGHKDSVFFVGFSFDGAYLATVDMSGVIKVWKCRLDVNQQEPWPIAFEYEADDLSWALWHFGSRVLVCGAMTGDIYIFKIPSGETKVLQGHNIRTECGKMFHDGVRLASGYQDGSLKIWDLKTGTVLQHVPPGTHEIWINAIDVNPENSLLASITTNGKIGLTTPSNGKVVQEIDTEVDLETIAFSPDPQQGYFALGTLNGSVTIWDIGRKMIRHHCAKSDDRNAPGVTKIIWIKDQIVAGCLDGSVRVYDAKSGERKLMLTGHWSQVLDLCYNSKENIILTTSNDGSARIFKYTEKSEND</sequence>
<comment type="caution">
    <text evidence="5">The sequence shown here is derived from an EMBL/GenBank/DDBJ whole genome shotgun (WGS) entry which is preliminary data.</text>
</comment>
<dbReference type="InterPro" id="IPR036322">
    <property type="entry name" value="WD40_repeat_dom_sf"/>
</dbReference>
<keyword evidence="1 3" id="KW-0853">WD repeat</keyword>
<dbReference type="Proteomes" id="UP000838756">
    <property type="component" value="Unassembled WGS sequence"/>
</dbReference>
<dbReference type="EMBL" id="CAKXAJ010025404">
    <property type="protein sequence ID" value="CAH2238841.1"/>
    <property type="molecule type" value="Genomic_DNA"/>
</dbReference>
<evidence type="ECO:0000256" key="2">
    <source>
        <dbReference type="ARBA" id="ARBA00022737"/>
    </source>
</evidence>
<evidence type="ECO:0000313" key="6">
    <source>
        <dbReference type="Proteomes" id="UP000838756"/>
    </source>
</evidence>
<keyword evidence="6" id="KW-1185">Reference proteome</keyword>
<evidence type="ECO:0000313" key="5">
    <source>
        <dbReference type="EMBL" id="CAH2238841.1"/>
    </source>
</evidence>
<dbReference type="AlphaFoldDB" id="A0A8S4RPK0"/>
<protein>
    <submittedName>
        <fullName evidence="5">Jg6829 protein</fullName>
    </submittedName>
</protein>
<feature type="region of interest" description="Disordered" evidence="4">
    <location>
        <begin position="1"/>
        <end position="20"/>
    </location>
</feature>
<name>A0A8S4RPK0_9NEOP</name>
<feature type="repeat" description="WD" evidence="3">
    <location>
        <begin position="107"/>
        <end position="139"/>
    </location>
</feature>
<evidence type="ECO:0000256" key="3">
    <source>
        <dbReference type="PROSITE-ProRule" id="PRU00221"/>
    </source>
</evidence>
<keyword evidence="2" id="KW-0677">Repeat</keyword>
<accession>A0A8S4RPK0</accession>
<dbReference type="PROSITE" id="PS50294">
    <property type="entry name" value="WD_REPEATS_REGION"/>
    <property type="match status" value="3"/>
</dbReference>
<reference evidence="5" key="1">
    <citation type="submission" date="2022-03" db="EMBL/GenBank/DDBJ databases">
        <authorList>
            <person name="Lindestad O."/>
        </authorList>
    </citation>
    <scope>NUCLEOTIDE SEQUENCE</scope>
</reference>
<dbReference type="SUPFAM" id="SSF50978">
    <property type="entry name" value="WD40 repeat-like"/>
    <property type="match status" value="1"/>
</dbReference>
<dbReference type="InterPro" id="IPR019775">
    <property type="entry name" value="WD40_repeat_CS"/>
</dbReference>
<dbReference type="Pfam" id="PF00400">
    <property type="entry name" value="WD40"/>
    <property type="match status" value="4"/>
</dbReference>
<gene>
    <name evidence="5" type="primary">jg6829</name>
    <name evidence="5" type="ORF">PAEG_LOCUS15878</name>
</gene>
<feature type="repeat" description="WD" evidence="3">
    <location>
        <begin position="65"/>
        <end position="106"/>
    </location>
</feature>
<feature type="repeat" description="WD" evidence="3">
    <location>
        <begin position="368"/>
        <end position="408"/>
    </location>
</feature>
<evidence type="ECO:0000256" key="1">
    <source>
        <dbReference type="ARBA" id="ARBA00022574"/>
    </source>
</evidence>
<dbReference type="PROSITE" id="PS50082">
    <property type="entry name" value="WD_REPEATS_2"/>
    <property type="match status" value="4"/>
</dbReference>
<feature type="compositionally biased region" description="Polar residues" evidence="4">
    <location>
        <begin position="1"/>
        <end position="14"/>
    </location>
</feature>
<dbReference type="Gene3D" id="2.130.10.10">
    <property type="entry name" value="YVTN repeat-like/Quinoprotein amine dehydrogenase"/>
    <property type="match status" value="1"/>
</dbReference>
<dbReference type="SMART" id="SM00320">
    <property type="entry name" value="WD40"/>
    <property type="match status" value="7"/>
</dbReference>
<organism evidence="5 6">
    <name type="scientific">Pararge aegeria aegeria</name>
    <dbReference type="NCBI Taxonomy" id="348720"/>
    <lineage>
        <taxon>Eukaryota</taxon>
        <taxon>Metazoa</taxon>
        <taxon>Ecdysozoa</taxon>
        <taxon>Arthropoda</taxon>
        <taxon>Hexapoda</taxon>
        <taxon>Insecta</taxon>
        <taxon>Pterygota</taxon>
        <taxon>Neoptera</taxon>
        <taxon>Endopterygota</taxon>
        <taxon>Lepidoptera</taxon>
        <taxon>Glossata</taxon>
        <taxon>Ditrysia</taxon>
        <taxon>Papilionoidea</taxon>
        <taxon>Nymphalidae</taxon>
        <taxon>Satyrinae</taxon>
        <taxon>Satyrini</taxon>
        <taxon>Parargina</taxon>
        <taxon>Pararge</taxon>
    </lineage>
</organism>
<dbReference type="InterPro" id="IPR001680">
    <property type="entry name" value="WD40_rpt"/>
</dbReference>
<proteinExistence type="predicted"/>
<dbReference type="PANTHER" id="PTHR19857">
    <property type="entry name" value="MITOCHONDRIAL DIVISION PROTEIN 1-RELATED"/>
    <property type="match status" value="1"/>
</dbReference>
<feature type="repeat" description="WD" evidence="3">
    <location>
        <begin position="195"/>
        <end position="236"/>
    </location>
</feature>